<dbReference type="RefSeq" id="WP_153536723.1">
    <property type="nucleotide sequence ID" value="NZ_WEGH01000003.1"/>
</dbReference>
<accession>A0A7K0C0W2</accession>
<evidence type="ECO:0000313" key="1">
    <source>
        <dbReference type="EMBL" id="MQY07101.1"/>
    </source>
</evidence>
<comment type="caution">
    <text evidence="1">The sequence shown here is derived from an EMBL/GenBank/DDBJ whole genome shotgun (WGS) entry which is preliminary data.</text>
</comment>
<dbReference type="EMBL" id="WEGH01000003">
    <property type="protein sequence ID" value="MQY07101.1"/>
    <property type="molecule type" value="Genomic_DNA"/>
</dbReference>
<reference evidence="1 2" key="1">
    <citation type="submission" date="2019-10" db="EMBL/GenBank/DDBJ databases">
        <title>Actinomadura rubteroloni sp. nov. and Actinomadura macrotermitis sp. nov., isolated from the gut of fungus growing-termite Macrotermes natalensis.</title>
        <authorList>
            <person name="Benndorf R."/>
            <person name="Martin K."/>
            <person name="Kuefner M."/>
            <person name="De Beer W."/>
            <person name="Kaster A.-K."/>
            <person name="Vollmers J."/>
            <person name="Poulsen M."/>
            <person name="Beemelmanns C."/>
        </authorList>
    </citation>
    <scope>NUCLEOTIDE SEQUENCE [LARGE SCALE GENOMIC DNA]</scope>
    <source>
        <strain evidence="1 2">RB68</strain>
    </source>
</reference>
<dbReference type="Pfam" id="PF20060">
    <property type="entry name" value="DUF6459"/>
    <property type="match status" value="1"/>
</dbReference>
<evidence type="ECO:0000313" key="2">
    <source>
        <dbReference type="Proteomes" id="UP000487268"/>
    </source>
</evidence>
<proteinExistence type="predicted"/>
<keyword evidence="2" id="KW-1185">Reference proteome</keyword>
<sequence>MIMRLASSTLSATTAPRPALEVVRYERRAALHLVRPSPADGPVPDAAELRAVADASVRLIVEVLTGVRPPRQLARLAVREVYDGIAAHRQAVAAGARVRPPRILTSWLQRPAPGVAEAGAVVAAAGRVQAIALRLEERGGRWRCTALETTAARPGPAAGHARALRRAG</sequence>
<dbReference type="InterPro" id="IPR045596">
    <property type="entry name" value="DUF6459"/>
</dbReference>
<gene>
    <name evidence="1" type="ORF">ACRB68_52000</name>
</gene>
<organism evidence="1 2">
    <name type="scientific">Actinomadura macrotermitis</name>
    <dbReference type="NCBI Taxonomy" id="2585200"/>
    <lineage>
        <taxon>Bacteria</taxon>
        <taxon>Bacillati</taxon>
        <taxon>Actinomycetota</taxon>
        <taxon>Actinomycetes</taxon>
        <taxon>Streptosporangiales</taxon>
        <taxon>Thermomonosporaceae</taxon>
        <taxon>Actinomadura</taxon>
    </lineage>
</organism>
<dbReference type="AlphaFoldDB" id="A0A7K0C0W2"/>
<dbReference type="Proteomes" id="UP000487268">
    <property type="component" value="Unassembled WGS sequence"/>
</dbReference>
<name>A0A7K0C0W2_9ACTN</name>
<dbReference type="OrthoDB" id="3483459at2"/>
<protein>
    <submittedName>
        <fullName evidence="1">Uncharacterized protein</fullName>
    </submittedName>
</protein>